<evidence type="ECO:0000256" key="3">
    <source>
        <dbReference type="ARBA" id="ARBA00022793"/>
    </source>
</evidence>
<dbReference type="PANTHER" id="PTHR43375:SF1">
    <property type="entry name" value="OROTIDINE 5'-PHOSPHATE DECARBOXYLASE"/>
    <property type="match status" value="1"/>
</dbReference>
<dbReference type="InterPro" id="IPR013785">
    <property type="entry name" value="Aldolase_TIM"/>
</dbReference>
<dbReference type="Gene3D" id="3.20.20.70">
    <property type="entry name" value="Aldolase class I"/>
    <property type="match status" value="1"/>
</dbReference>
<comment type="pathway">
    <text evidence="1 7">Pyrimidine metabolism; UMP biosynthesis via de novo pathway; UMP from orotate: step 2/2.</text>
</comment>
<dbReference type="SMART" id="SM00934">
    <property type="entry name" value="OMPdecase"/>
    <property type="match status" value="1"/>
</dbReference>
<dbReference type="RefSeq" id="WP_146396053.1">
    <property type="nucleotide sequence ID" value="NZ_SJPQ01000001.1"/>
</dbReference>
<comment type="catalytic activity">
    <reaction evidence="6 7">
        <text>orotidine 5'-phosphate + H(+) = UMP + CO2</text>
        <dbReference type="Rhea" id="RHEA:11596"/>
        <dbReference type="ChEBI" id="CHEBI:15378"/>
        <dbReference type="ChEBI" id="CHEBI:16526"/>
        <dbReference type="ChEBI" id="CHEBI:57538"/>
        <dbReference type="ChEBI" id="CHEBI:57865"/>
        <dbReference type="EC" id="4.1.1.23"/>
    </reaction>
</comment>
<sequence length="300" mass="30968">MPHFMDALAAAVRAKRSPLMVGLDPRLASLPDAIRPEAEAPPAVVAESFRVFCCGVVDAVADLTPIVKPQAAFFEQLGPAGMGALGAVIEHARAAGLLVCVDGKRNDIGSTAEAYADGWLGRSSAWGGDALTVSPYLGDDSLEPFTKLAAERDAGVFVLVKTSNPGGKLWQDRQIDGRPLYRHVGEHVESLAAAAAADCGYGVAGAVVGATYPEQLAELRAAMPHTWFLIPGFGAQGGSAADTAGGFDANGLGAVVNSSRGVIFAHAKPEHAGRDWQDAVRAAAAEAVEQFRAETPTGGL</sequence>
<dbReference type="Proteomes" id="UP000315440">
    <property type="component" value="Unassembled WGS sequence"/>
</dbReference>
<evidence type="ECO:0000256" key="6">
    <source>
        <dbReference type="ARBA" id="ARBA00049157"/>
    </source>
</evidence>
<evidence type="ECO:0000313" key="10">
    <source>
        <dbReference type="Proteomes" id="UP000315440"/>
    </source>
</evidence>
<dbReference type="SUPFAM" id="SSF51366">
    <property type="entry name" value="Ribulose-phoshate binding barrel"/>
    <property type="match status" value="1"/>
</dbReference>
<dbReference type="GO" id="GO:0044205">
    <property type="term" value="P:'de novo' UMP biosynthetic process"/>
    <property type="evidence" value="ECO:0007669"/>
    <property type="project" value="UniProtKB-UniRule"/>
</dbReference>
<dbReference type="HAMAP" id="MF_01215">
    <property type="entry name" value="OMPdecase_type2"/>
    <property type="match status" value="1"/>
</dbReference>
<dbReference type="EMBL" id="SJPQ01000001">
    <property type="protein sequence ID" value="TWT89933.1"/>
    <property type="molecule type" value="Genomic_DNA"/>
</dbReference>
<dbReference type="FunFam" id="3.20.20.70:FF:000246">
    <property type="entry name" value="Orotidine 5'-phosphate decarboxylase"/>
    <property type="match status" value="1"/>
</dbReference>
<name>A0A5C5ZUP9_9BACT</name>
<dbReference type="UniPathway" id="UPA00070">
    <property type="reaction ID" value="UER00120"/>
</dbReference>
<reference evidence="9 10" key="1">
    <citation type="submission" date="2019-02" db="EMBL/GenBank/DDBJ databases">
        <title>Deep-cultivation of Planctomycetes and their phenomic and genomic characterization uncovers novel biology.</title>
        <authorList>
            <person name="Wiegand S."/>
            <person name="Jogler M."/>
            <person name="Boedeker C."/>
            <person name="Pinto D."/>
            <person name="Vollmers J."/>
            <person name="Rivas-Marin E."/>
            <person name="Kohn T."/>
            <person name="Peeters S.H."/>
            <person name="Heuer A."/>
            <person name="Rast P."/>
            <person name="Oberbeckmann S."/>
            <person name="Bunk B."/>
            <person name="Jeske O."/>
            <person name="Meyerdierks A."/>
            <person name="Storesund J.E."/>
            <person name="Kallscheuer N."/>
            <person name="Luecker S."/>
            <person name="Lage O.M."/>
            <person name="Pohl T."/>
            <person name="Merkel B.J."/>
            <person name="Hornburger P."/>
            <person name="Mueller R.-W."/>
            <person name="Bruemmer F."/>
            <person name="Labrenz M."/>
            <person name="Spormann A.M."/>
            <person name="Op Den Camp H."/>
            <person name="Overmann J."/>
            <person name="Amann R."/>
            <person name="Jetten M.S.M."/>
            <person name="Mascher T."/>
            <person name="Medema M.H."/>
            <person name="Devos D.P."/>
            <person name="Kaster A.-K."/>
            <person name="Ovreas L."/>
            <person name="Rohde M."/>
            <person name="Galperin M.Y."/>
            <person name="Jogler C."/>
        </authorList>
    </citation>
    <scope>NUCLEOTIDE SEQUENCE [LARGE SCALE GENOMIC DNA]</scope>
    <source>
        <strain evidence="9 10">Mal64</strain>
    </source>
</reference>
<protein>
    <recommendedName>
        <fullName evidence="7">Orotidine 5'-phosphate decarboxylase</fullName>
        <ecNumber evidence="7">4.1.1.23</ecNumber>
    </recommendedName>
    <alternativeName>
        <fullName evidence="7">OMP decarboxylase</fullName>
        <shortName evidence="7">OMPDCase</shortName>
        <shortName evidence="7">OMPdecase</shortName>
    </alternativeName>
</protein>
<dbReference type="AlphaFoldDB" id="A0A5C5ZUP9"/>
<dbReference type="EC" id="4.1.1.23" evidence="7"/>
<dbReference type="NCBIfam" id="TIGR02127">
    <property type="entry name" value="pyrF_sub2"/>
    <property type="match status" value="1"/>
</dbReference>
<dbReference type="OrthoDB" id="9808470at2"/>
<feature type="active site" description="Proton donor" evidence="7">
    <location>
        <position position="104"/>
    </location>
</feature>
<evidence type="ECO:0000256" key="1">
    <source>
        <dbReference type="ARBA" id="ARBA00004861"/>
    </source>
</evidence>
<evidence type="ECO:0000256" key="7">
    <source>
        <dbReference type="HAMAP-Rule" id="MF_01215"/>
    </source>
</evidence>
<evidence type="ECO:0000256" key="2">
    <source>
        <dbReference type="ARBA" id="ARBA00008847"/>
    </source>
</evidence>
<dbReference type="InterPro" id="IPR011060">
    <property type="entry name" value="RibuloseP-bd_barrel"/>
</dbReference>
<evidence type="ECO:0000256" key="4">
    <source>
        <dbReference type="ARBA" id="ARBA00022975"/>
    </source>
</evidence>
<comment type="similarity">
    <text evidence="2 7">Belongs to the OMP decarboxylase family. Type 2 subfamily.</text>
</comment>
<accession>A0A5C5ZUP9</accession>
<evidence type="ECO:0000259" key="8">
    <source>
        <dbReference type="SMART" id="SM00934"/>
    </source>
</evidence>
<gene>
    <name evidence="7" type="primary">pyrF</name>
    <name evidence="9" type="ORF">Mal64_03150</name>
</gene>
<evidence type="ECO:0000313" key="9">
    <source>
        <dbReference type="EMBL" id="TWT89933.1"/>
    </source>
</evidence>
<dbReference type="GO" id="GO:0006207">
    <property type="term" value="P:'de novo' pyrimidine nucleobase biosynthetic process"/>
    <property type="evidence" value="ECO:0007669"/>
    <property type="project" value="InterPro"/>
</dbReference>
<dbReference type="CDD" id="cd04725">
    <property type="entry name" value="OMP_decarboxylase_like"/>
    <property type="match status" value="1"/>
</dbReference>
<dbReference type="GO" id="GO:0004590">
    <property type="term" value="F:orotidine-5'-phosphate decarboxylase activity"/>
    <property type="evidence" value="ECO:0007669"/>
    <property type="project" value="UniProtKB-UniRule"/>
</dbReference>
<dbReference type="InterPro" id="IPR001754">
    <property type="entry name" value="OMPdeCOase_dom"/>
</dbReference>
<proteinExistence type="inferred from homology"/>
<organism evidence="9 10">
    <name type="scientific">Pseudobythopirellula maris</name>
    <dbReference type="NCBI Taxonomy" id="2527991"/>
    <lineage>
        <taxon>Bacteria</taxon>
        <taxon>Pseudomonadati</taxon>
        <taxon>Planctomycetota</taxon>
        <taxon>Planctomycetia</taxon>
        <taxon>Pirellulales</taxon>
        <taxon>Lacipirellulaceae</taxon>
        <taxon>Pseudobythopirellula</taxon>
    </lineage>
</organism>
<evidence type="ECO:0000256" key="5">
    <source>
        <dbReference type="ARBA" id="ARBA00023239"/>
    </source>
</evidence>
<dbReference type="InterPro" id="IPR011995">
    <property type="entry name" value="OMPdecase_type-2"/>
</dbReference>
<keyword evidence="4 7" id="KW-0665">Pyrimidine biosynthesis</keyword>
<dbReference type="PANTHER" id="PTHR43375">
    <property type="entry name" value="OROTIDINE 5'-PHOSPHATE DECARBOXYLASE"/>
    <property type="match status" value="1"/>
</dbReference>
<keyword evidence="10" id="KW-1185">Reference proteome</keyword>
<keyword evidence="3 7" id="KW-0210">Decarboxylase</keyword>
<dbReference type="Pfam" id="PF00215">
    <property type="entry name" value="OMPdecase"/>
    <property type="match status" value="1"/>
</dbReference>
<keyword evidence="5 7" id="KW-0456">Lyase</keyword>
<comment type="caution">
    <text evidence="9">The sequence shown here is derived from an EMBL/GenBank/DDBJ whole genome shotgun (WGS) entry which is preliminary data.</text>
</comment>
<feature type="domain" description="Orotidine 5'-phosphate decarboxylase" evidence="8">
    <location>
        <begin position="18"/>
        <end position="275"/>
    </location>
</feature>